<keyword evidence="3" id="KW-0472">Membrane</keyword>
<evidence type="ECO:0000313" key="8">
    <source>
        <dbReference type="EMBL" id="MCB5410209.1"/>
    </source>
</evidence>
<name>A0ABS8CLD2_9RHOB</name>
<protein>
    <recommendedName>
        <fullName evidence="6">Lipoprotein</fullName>
    </recommendedName>
</protein>
<keyword evidence="4" id="KW-0564">Palmitate</keyword>
<feature type="chain" id="PRO_5045954956" description="Lipoprotein" evidence="7">
    <location>
        <begin position="29"/>
        <end position="267"/>
    </location>
</feature>
<dbReference type="PANTHER" id="PTHR30429">
    <property type="entry name" value="D-METHIONINE-BINDING LIPOPROTEIN METQ"/>
    <property type="match status" value="1"/>
</dbReference>
<dbReference type="Gene3D" id="3.40.190.10">
    <property type="entry name" value="Periplasmic binding protein-like II"/>
    <property type="match status" value="2"/>
</dbReference>
<comment type="caution">
    <text evidence="8">The sequence shown here is derived from an EMBL/GenBank/DDBJ whole genome shotgun (WGS) entry which is preliminary data.</text>
</comment>
<evidence type="ECO:0000256" key="3">
    <source>
        <dbReference type="ARBA" id="ARBA00023136"/>
    </source>
</evidence>
<dbReference type="SUPFAM" id="SSF53850">
    <property type="entry name" value="Periplasmic binding protein-like II"/>
    <property type="match status" value="1"/>
</dbReference>
<evidence type="ECO:0000256" key="7">
    <source>
        <dbReference type="SAM" id="SignalP"/>
    </source>
</evidence>
<evidence type="ECO:0000256" key="4">
    <source>
        <dbReference type="ARBA" id="ARBA00023139"/>
    </source>
</evidence>
<sequence length="267" mass="28515">MSALFSLSRRGALALATAAFFAPVAALAENTALKVGIMGGEDETVWATVAEQAKPLGLDVEIVIFNDYTQPNEALARKEIDANAFQHGPYLEAQKEAHGYEIEIAIDTAIFPIGVYSKKYASLAELPDGAVIGVPNDPSNGGRALKVLEQLGLIKVRPEAGILATVIDVSENPKGYDLRELDAGVVGRAIDDLDAAVVNTDWAAKAELLDSRIAEESGENNPYMNFIAIRSEDKDAAWVASLKQAFQSDAVKQSYADAYKGAAVTSW</sequence>
<dbReference type="Proteomes" id="UP001198571">
    <property type="component" value="Unassembled WGS sequence"/>
</dbReference>
<dbReference type="InterPro" id="IPR004872">
    <property type="entry name" value="Lipoprotein_NlpA"/>
</dbReference>
<reference evidence="8 9" key="1">
    <citation type="submission" date="2020-07" db="EMBL/GenBank/DDBJ databases">
        <title>Pseudogemmobacter sp. nov., isolated from poultry manure in Taiwan.</title>
        <authorList>
            <person name="Lin S.-Y."/>
            <person name="Tang Y.-S."/>
            <person name="Young C.-C."/>
        </authorList>
    </citation>
    <scope>NUCLEOTIDE SEQUENCE [LARGE SCALE GENOMIC DNA]</scope>
    <source>
        <strain evidence="8 9">CC-YST710</strain>
    </source>
</reference>
<dbReference type="PIRSF" id="PIRSF002854">
    <property type="entry name" value="MetQ"/>
    <property type="match status" value="1"/>
</dbReference>
<proteinExistence type="inferred from homology"/>
<dbReference type="PANTHER" id="PTHR30429:SF1">
    <property type="entry name" value="D-METHIONINE-BINDING LIPOPROTEIN METQ-RELATED"/>
    <property type="match status" value="1"/>
</dbReference>
<evidence type="ECO:0000256" key="6">
    <source>
        <dbReference type="PIRNR" id="PIRNR002854"/>
    </source>
</evidence>
<dbReference type="EMBL" id="JACDXX010000007">
    <property type="protein sequence ID" value="MCB5410209.1"/>
    <property type="molecule type" value="Genomic_DNA"/>
</dbReference>
<evidence type="ECO:0000256" key="2">
    <source>
        <dbReference type="ARBA" id="ARBA00022729"/>
    </source>
</evidence>
<evidence type="ECO:0000256" key="5">
    <source>
        <dbReference type="ARBA" id="ARBA00023288"/>
    </source>
</evidence>
<keyword evidence="5 6" id="KW-0449">Lipoprotein</keyword>
<comment type="similarity">
    <text evidence="6">Belongs to the nlpA lipoprotein family.</text>
</comment>
<dbReference type="CDD" id="cd13598">
    <property type="entry name" value="PBP2_lipoprotein_IlpA_like"/>
    <property type="match status" value="1"/>
</dbReference>
<feature type="signal peptide" evidence="7">
    <location>
        <begin position="1"/>
        <end position="28"/>
    </location>
</feature>
<accession>A0ABS8CLD2</accession>
<gene>
    <name evidence="8" type="ORF">H0485_09370</name>
</gene>
<dbReference type="Pfam" id="PF03180">
    <property type="entry name" value="Lipoprotein_9"/>
    <property type="match status" value="1"/>
</dbReference>
<evidence type="ECO:0000313" key="9">
    <source>
        <dbReference type="Proteomes" id="UP001198571"/>
    </source>
</evidence>
<dbReference type="RefSeq" id="WP_226935115.1">
    <property type="nucleotide sequence ID" value="NZ_JACDXX010000007.1"/>
</dbReference>
<keyword evidence="9" id="KW-1185">Reference proteome</keyword>
<keyword evidence="2 7" id="KW-0732">Signal</keyword>
<comment type="subcellular location">
    <subcellularLocation>
        <location evidence="1">Membrane</location>
        <topology evidence="1">Lipid-anchor</topology>
    </subcellularLocation>
</comment>
<evidence type="ECO:0000256" key="1">
    <source>
        <dbReference type="ARBA" id="ARBA00004635"/>
    </source>
</evidence>
<organism evidence="8 9">
    <name type="scientific">Pseudogemmobacter faecipullorum</name>
    <dbReference type="NCBI Taxonomy" id="2755041"/>
    <lineage>
        <taxon>Bacteria</taxon>
        <taxon>Pseudomonadati</taxon>
        <taxon>Pseudomonadota</taxon>
        <taxon>Alphaproteobacteria</taxon>
        <taxon>Rhodobacterales</taxon>
        <taxon>Paracoccaceae</taxon>
        <taxon>Pseudogemmobacter</taxon>
    </lineage>
</organism>